<protein>
    <recommendedName>
        <fullName evidence="11">Amine oxidase</fullName>
        <ecNumber evidence="11">1.4.3.-</ecNumber>
    </recommendedName>
</protein>
<dbReference type="FunFam" id="2.70.98.20:FF:000001">
    <property type="entry name" value="Amine oxidase"/>
    <property type="match status" value="1"/>
</dbReference>
<keyword evidence="15" id="KW-1185">Reference proteome</keyword>
<dbReference type="OrthoDB" id="5379943at2759"/>
<dbReference type="PANTHER" id="PTHR10638">
    <property type="entry name" value="COPPER AMINE OXIDASE"/>
    <property type="match status" value="1"/>
</dbReference>
<dbReference type="InterPro" id="IPR049948">
    <property type="entry name" value="Cu_Am_ox_TPQ-bd"/>
</dbReference>
<dbReference type="GO" id="GO:0005507">
    <property type="term" value="F:copper ion binding"/>
    <property type="evidence" value="ECO:0007669"/>
    <property type="project" value="InterPro"/>
</dbReference>
<evidence type="ECO:0000256" key="5">
    <source>
        <dbReference type="ARBA" id="ARBA00022772"/>
    </source>
</evidence>
<feature type="active site" description="Proton acceptor" evidence="9">
    <location>
        <position position="308"/>
    </location>
</feature>
<dbReference type="PANTHER" id="PTHR10638:SF92">
    <property type="entry name" value="AMINE OXIDASE"/>
    <property type="match status" value="1"/>
</dbReference>
<evidence type="ECO:0000256" key="10">
    <source>
        <dbReference type="PIRSR" id="PIRSR600269-51"/>
    </source>
</evidence>
<comment type="PTM">
    <text evidence="10 11">Topaquinone (TPQ) is generated by copper-dependent autoxidation of a specific tyrosyl residue.</text>
</comment>
<dbReference type="InterPro" id="IPR000269">
    <property type="entry name" value="Cu_amine_oxidase"/>
</dbReference>
<evidence type="ECO:0000313" key="15">
    <source>
        <dbReference type="Proteomes" id="UP000240883"/>
    </source>
</evidence>
<evidence type="ECO:0000256" key="9">
    <source>
        <dbReference type="PIRSR" id="PIRSR600269-50"/>
    </source>
</evidence>
<feature type="modified residue" description="2',4',5'-topaquinone" evidence="10">
    <location>
        <position position="392"/>
    </location>
</feature>
<comment type="subunit">
    <text evidence="3">Homodimer.</text>
</comment>
<dbReference type="STRING" id="1448308.A0A2T2NZR8"/>
<dbReference type="GO" id="GO:0048038">
    <property type="term" value="F:quinone binding"/>
    <property type="evidence" value="ECO:0007669"/>
    <property type="project" value="InterPro"/>
</dbReference>
<evidence type="ECO:0000256" key="4">
    <source>
        <dbReference type="ARBA" id="ARBA00022723"/>
    </source>
</evidence>
<organism evidence="14 15">
    <name type="scientific">Corynespora cassiicola Philippines</name>
    <dbReference type="NCBI Taxonomy" id="1448308"/>
    <lineage>
        <taxon>Eukaryota</taxon>
        <taxon>Fungi</taxon>
        <taxon>Dikarya</taxon>
        <taxon>Ascomycota</taxon>
        <taxon>Pezizomycotina</taxon>
        <taxon>Dothideomycetes</taxon>
        <taxon>Pleosporomycetidae</taxon>
        <taxon>Pleosporales</taxon>
        <taxon>Corynesporascaceae</taxon>
        <taxon>Corynespora</taxon>
    </lineage>
</organism>
<comment type="cofactor">
    <cofactor evidence="1">
        <name>Cu cation</name>
        <dbReference type="ChEBI" id="CHEBI:23378"/>
    </cofactor>
</comment>
<gene>
    <name evidence="14" type="ORF">BS50DRAFT_659666</name>
</gene>
<proteinExistence type="inferred from homology"/>
<comment type="similarity">
    <text evidence="2 11">Belongs to the copper/topaquinone oxidase family.</text>
</comment>
<keyword evidence="4 11" id="KW-0479">Metal-binding</keyword>
<dbReference type="Pfam" id="PF02728">
    <property type="entry name" value="Cu_amine_oxidN3"/>
    <property type="match status" value="1"/>
</dbReference>
<dbReference type="InterPro" id="IPR036460">
    <property type="entry name" value="Cu_amine_oxidase_C_sf"/>
</dbReference>
<evidence type="ECO:0000256" key="6">
    <source>
        <dbReference type="ARBA" id="ARBA00023002"/>
    </source>
</evidence>
<sequence length="672" mass="75507">MSSVHPFDPITPGEIQSAARAIRLSLPSVSVRFRRIDIQDPIKQQVIPYIEAARLDLPLPTPPPRVVQVLFDNNDNGLFCKASVNVTAKSVIYIKEFPKHVQAPMDPEELVEMEQLCLAHPKVKEEIAKMELPSGMTVACDPWMYGTDDENETRRLIQCYLYILEVDDPHCNIYSLPCRFSPVFDAKAKQLVRIDHLPSGTDGSITVTSPWKPVKTVQYAHHLLDEPLRNDLKPYIVQQPEGPSFSTQGSAVSWQKWRFRVGFNNREGLVIYNVTYDGRNVFYRLSMSEMTVPYGDPRAPYHRKQAFDAGDVGFGITANELSLGCDCLGHIKYFNAYRSDTEGNPVLMNNVVCLHEQDNGLQYKHSNWRTNSATVVRNRQLVVQMICTLANYEYVFAYIFDQAAGIEVELRATGILSTTPLDNANGVTVPWATNVGPDVSAPYHQHMFSLRIDPAVDGFLNTISWEDSVPLPPGPENPYGAGYRTVGDVFRKSGSATTSVDKHRVFKIRNDSIVNPITHKPVAYKLHAAPSQMLLNGPETFNTKRAVFATKPIWVTKYRDDELFAGGEFTNQSRRSEGVDIWAARNDNVENEDLVLWHTFGLTHNPRIEDFPVMPMERISVALKPDGFFTKSPALDVPPSTQAFNKSILHVPAGQTPQKGGCCEQEGRAWRL</sequence>
<evidence type="ECO:0000313" key="14">
    <source>
        <dbReference type="EMBL" id="PSN70859.1"/>
    </source>
</evidence>
<name>A0A2T2NZR8_CORCC</name>
<evidence type="ECO:0000256" key="11">
    <source>
        <dbReference type="RuleBase" id="RU000672"/>
    </source>
</evidence>
<dbReference type="Gene3D" id="3.10.450.40">
    <property type="match status" value="2"/>
</dbReference>
<dbReference type="SUPFAM" id="SSF54416">
    <property type="entry name" value="Amine oxidase N-terminal region"/>
    <property type="match status" value="2"/>
</dbReference>
<evidence type="ECO:0000256" key="1">
    <source>
        <dbReference type="ARBA" id="ARBA00001935"/>
    </source>
</evidence>
<dbReference type="AlphaFoldDB" id="A0A2T2NZR8"/>
<dbReference type="SUPFAM" id="SSF49998">
    <property type="entry name" value="Amine oxidase catalytic domain"/>
    <property type="match status" value="1"/>
</dbReference>
<dbReference type="GO" id="GO:0008131">
    <property type="term" value="F:primary methylamine oxidase activity"/>
    <property type="evidence" value="ECO:0007669"/>
    <property type="project" value="InterPro"/>
</dbReference>
<dbReference type="InterPro" id="IPR016182">
    <property type="entry name" value="Cu_amine_oxidase_N-reg"/>
</dbReference>
<dbReference type="Gene3D" id="2.70.98.20">
    <property type="entry name" value="Copper amine oxidase, catalytic domain"/>
    <property type="match status" value="1"/>
</dbReference>
<feature type="domain" description="Copper amine oxidase catalytic" evidence="12">
    <location>
        <begin position="237"/>
        <end position="635"/>
    </location>
</feature>
<comment type="cofactor">
    <cofactor evidence="11">
        <name>Cu cation</name>
        <dbReference type="ChEBI" id="CHEBI:23378"/>
    </cofactor>
    <text evidence="11">Contains 1 topaquinone per subunit.</text>
</comment>
<accession>A0A2T2NZR8</accession>
<dbReference type="Pfam" id="PF01179">
    <property type="entry name" value="Cu_amine_oxid"/>
    <property type="match status" value="1"/>
</dbReference>
<keyword evidence="8" id="KW-1015">Disulfide bond</keyword>
<dbReference type="FunFam" id="3.10.450.40:FF:000017">
    <property type="entry name" value="Amine oxidase"/>
    <property type="match status" value="1"/>
</dbReference>
<evidence type="ECO:0000256" key="7">
    <source>
        <dbReference type="ARBA" id="ARBA00023008"/>
    </source>
</evidence>
<evidence type="ECO:0000259" key="12">
    <source>
        <dbReference type="Pfam" id="PF01179"/>
    </source>
</evidence>
<reference evidence="14 15" key="1">
    <citation type="journal article" date="2018" name="Front. Microbiol.">
        <title>Genome-Wide Analysis of Corynespora cassiicola Leaf Fall Disease Putative Effectors.</title>
        <authorList>
            <person name="Lopez D."/>
            <person name="Ribeiro S."/>
            <person name="Label P."/>
            <person name="Fumanal B."/>
            <person name="Venisse J.S."/>
            <person name="Kohler A."/>
            <person name="de Oliveira R.R."/>
            <person name="Labutti K."/>
            <person name="Lipzen A."/>
            <person name="Lail K."/>
            <person name="Bauer D."/>
            <person name="Ohm R.A."/>
            <person name="Barry K.W."/>
            <person name="Spatafora J."/>
            <person name="Grigoriev I.V."/>
            <person name="Martin F.M."/>
            <person name="Pujade-Renaud V."/>
        </authorList>
    </citation>
    <scope>NUCLEOTIDE SEQUENCE [LARGE SCALE GENOMIC DNA]</scope>
    <source>
        <strain evidence="14 15">Philippines</strain>
    </source>
</reference>
<dbReference type="Proteomes" id="UP000240883">
    <property type="component" value="Unassembled WGS sequence"/>
</dbReference>
<evidence type="ECO:0000256" key="2">
    <source>
        <dbReference type="ARBA" id="ARBA00007983"/>
    </source>
</evidence>
<evidence type="ECO:0000259" key="13">
    <source>
        <dbReference type="Pfam" id="PF02728"/>
    </source>
</evidence>
<keyword evidence="5 9" id="KW-0801">TPQ</keyword>
<dbReference type="InterPro" id="IPR015802">
    <property type="entry name" value="Cu_amine_oxidase_N3"/>
</dbReference>
<evidence type="ECO:0000256" key="8">
    <source>
        <dbReference type="ARBA" id="ARBA00023157"/>
    </source>
</evidence>
<keyword evidence="6 11" id="KW-0560">Oxidoreductase</keyword>
<dbReference type="EMBL" id="KZ678131">
    <property type="protein sequence ID" value="PSN70859.1"/>
    <property type="molecule type" value="Genomic_DNA"/>
</dbReference>
<dbReference type="PROSITE" id="PS01164">
    <property type="entry name" value="COPPER_AMINE_OXID_1"/>
    <property type="match status" value="1"/>
</dbReference>
<evidence type="ECO:0000256" key="3">
    <source>
        <dbReference type="ARBA" id="ARBA00011738"/>
    </source>
</evidence>
<dbReference type="InterPro" id="IPR015798">
    <property type="entry name" value="Cu_amine_oxidase_C"/>
</dbReference>
<feature type="domain" description="Copper amine oxidase N3-terminal" evidence="13">
    <location>
        <begin position="104"/>
        <end position="195"/>
    </location>
</feature>
<keyword evidence="7 11" id="KW-0186">Copper</keyword>
<dbReference type="GO" id="GO:0009308">
    <property type="term" value="P:amine metabolic process"/>
    <property type="evidence" value="ECO:0007669"/>
    <property type="project" value="UniProtKB-UniRule"/>
</dbReference>
<feature type="active site" description="Schiff-base intermediate with substrate; via topaquinone" evidence="9">
    <location>
        <position position="392"/>
    </location>
</feature>
<dbReference type="EC" id="1.4.3.-" evidence="11"/>